<proteinExistence type="predicted"/>
<dbReference type="SUPFAM" id="SSF53383">
    <property type="entry name" value="PLP-dependent transferases"/>
    <property type="match status" value="1"/>
</dbReference>
<dbReference type="EMBL" id="BARS01022233">
    <property type="protein sequence ID" value="GAG12499.1"/>
    <property type="molecule type" value="Genomic_DNA"/>
</dbReference>
<dbReference type="Gene3D" id="3.90.1150.10">
    <property type="entry name" value="Aspartate Aminotransferase, domain 1"/>
    <property type="match status" value="1"/>
</dbReference>
<dbReference type="InterPro" id="IPR000192">
    <property type="entry name" value="Aminotrans_V_dom"/>
</dbReference>
<dbReference type="Gene3D" id="3.40.640.10">
    <property type="entry name" value="Type I PLP-dependent aspartate aminotransferase-like (Major domain)"/>
    <property type="match status" value="1"/>
</dbReference>
<feature type="non-terminal residue" evidence="2">
    <location>
        <position position="1"/>
    </location>
</feature>
<dbReference type="AlphaFoldDB" id="X0V309"/>
<dbReference type="InterPro" id="IPR015421">
    <property type="entry name" value="PyrdxlP-dep_Trfase_major"/>
</dbReference>
<gene>
    <name evidence="2" type="ORF">S01H1_35574</name>
</gene>
<evidence type="ECO:0000313" key="2">
    <source>
        <dbReference type="EMBL" id="GAG12499.1"/>
    </source>
</evidence>
<feature type="domain" description="Aminotransferase class V" evidence="1">
    <location>
        <begin position="6"/>
        <end position="169"/>
    </location>
</feature>
<dbReference type="Pfam" id="PF00266">
    <property type="entry name" value="Aminotran_5"/>
    <property type="match status" value="1"/>
</dbReference>
<dbReference type="InterPro" id="IPR015422">
    <property type="entry name" value="PyrdxlP-dep_Trfase_small"/>
</dbReference>
<organism evidence="2">
    <name type="scientific">marine sediment metagenome</name>
    <dbReference type="NCBI Taxonomy" id="412755"/>
    <lineage>
        <taxon>unclassified sequences</taxon>
        <taxon>metagenomes</taxon>
        <taxon>ecological metagenomes</taxon>
    </lineage>
</organism>
<dbReference type="InterPro" id="IPR015424">
    <property type="entry name" value="PyrdxlP-dep_Trfase"/>
</dbReference>
<name>X0V309_9ZZZZ</name>
<reference evidence="2" key="1">
    <citation type="journal article" date="2014" name="Front. Microbiol.">
        <title>High frequency of phylogenetically diverse reductive dehalogenase-homologous genes in deep subseafloor sedimentary metagenomes.</title>
        <authorList>
            <person name="Kawai M."/>
            <person name="Futagami T."/>
            <person name="Toyoda A."/>
            <person name="Takaki Y."/>
            <person name="Nishi S."/>
            <person name="Hori S."/>
            <person name="Arai W."/>
            <person name="Tsubouchi T."/>
            <person name="Morono Y."/>
            <person name="Uchiyama I."/>
            <person name="Ito T."/>
            <person name="Fujiyama A."/>
            <person name="Inagaki F."/>
            <person name="Takami H."/>
        </authorList>
    </citation>
    <scope>NUCLEOTIDE SEQUENCE</scope>
    <source>
        <strain evidence="2">Expedition CK06-06</strain>
    </source>
</reference>
<protein>
    <recommendedName>
        <fullName evidence="1">Aminotransferase class V domain-containing protein</fullName>
    </recommendedName>
</protein>
<dbReference type="PANTHER" id="PTHR43586:SF15">
    <property type="entry name" value="BLR3095 PROTEIN"/>
    <property type="match status" value="1"/>
</dbReference>
<sequence>RPEFALLACGGSKWLNGPQGTGFLYLSPEVFKSLKKTHTGWLGAPWKDYINFDILPEPFTDVRRFELGTRNLIGIAGLSESIRILLEYGPEKIEEKIRKLNNILLDGLKRKKIEIITPEERIAGIVTGRPKNVSAESVFNKMKEKNIIISLRNNALRFSPHFYNTTEEIVKVLEII</sequence>
<comment type="caution">
    <text evidence="2">The sequence shown here is derived from an EMBL/GenBank/DDBJ whole genome shotgun (WGS) entry which is preliminary data.</text>
</comment>
<evidence type="ECO:0000259" key="1">
    <source>
        <dbReference type="Pfam" id="PF00266"/>
    </source>
</evidence>
<accession>X0V309</accession>
<dbReference type="PANTHER" id="PTHR43586">
    <property type="entry name" value="CYSTEINE DESULFURASE"/>
    <property type="match status" value="1"/>
</dbReference>